<dbReference type="PANTHER" id="PTHR11157">
    <property type="entry name" value="FATTY ACID ACYL TRANSFERASE-RELATED"/>
    <property type="match status" value="1"/>
</dbReference>
<dbReference type="Proteomes" id="UP001321473">
    <property type="component" value="Unassembled WGS sequence"/>
</dbReference>
<evidence type="ECO:0000256" key="4">
    <source>
        <dbReference type="ARBA" id="ARBA00022692"/>
    </source>
</evidence>
<evidence type="ECO:0000256" key="2">
    <source>
        <dbReference type="ARBA" id="ARBA00022516"/>
    </source>
</evidence>
<dbReference type="GO" id="GO:0005789">
    <property type="term" value="C:endoplasmic reticulum membrane"/>
    <property type="evidence" value="ECO:0007669"/>
    <property type="project" value="TreeGrafter"/>
</dbReference>
<evidence type="ECO:0000256" key="1">
    <source>
        <dbReference type="ARBA" id="ARBA00004141"/>
    </source>
</evidence>
<evidence type="ECO:0000313" key="13">
    <source>
        <dbReference type="Proteomes" id="UP001321473"/>
    </source>
</evidence>
<dbReference type="GO" id="GO:0030148">
    <property type="term" value="P:sphingolipid biosynthetic process"/>
    <property type="evidence" value="ECO:0007669"/>
    <property type="project" value="TreeGrafter"/>
</dbReference>
<evidence type="ECO:0000256" key="6">
    <source>
        <dbReference type="ARBA" id="ARBA00022989"/>
    </source>
</evidence>
<evidence type="ECO:0000313" key="11">
    <source>
        <dbReference type="EMBL" id="KAK8767849.1"/>
    </source>
</evidence>
<reference evidence="11" key="2">
    <citation type="submission" date="2023-03" db="EMBL/GenBank/DDBJ databases">
        <authorList>
            <person name="Thuy-Boun P."/>
        </authorList>
    </citation>
    <scope>NUCLEOTIDE SEQUENCE</scope>
    <source>
        <strain evidence="11">F_SG_1</strain>
        <tissue evidence="11">Salivary glands</tissue>
    </source>
</reference>
<accession>A0AAQ4DZF9</accession>
<dbReference type="AlphaFoldDB" id="A0AAQ4DZF9"/>
<keyword evidence="3 10" id="KW-0808">Transferase</keyword>
<protein>
    <recommendedName>
        <fullName evidence="10">Elongation of very long chain fatty acids protein</fullName>
        <ecNumber evidence="10">2.3.1.199</ecNumber>
    </recommendedName>
    <alternativeName>
        <fullName evidence="10">Very-long-chain 3-oxoacyl-CoA synthase</fullName>
    </alternativeName>
</protein>
<evidence type="ECO:0000256" key="8">
    <source>
        <dbReference type="ARBA" id="ARBA00023136"/>
    </source>
</evidence>
<proteinExistence type="inferred from homology"/>
<keyword evidence="6 10" id="KW-1133">Transmembrane helix</keyword>
<feature type="transmembrane region" description="Helical" evidence="10">
    <location>
        <begin position="118"/>
        <end position="141"/>
    </location>
</feature>
<dbReference type="EMBL" id="JARKHS020014615">
    <property type="protein sequence ID" value="KAK8775051.1"/>
    <property type="molecule type" value="Genomic_DNA"/>
</dbReference>
<keyword evidence="8 10" id="KW-0472">Membrane</keyword>
<name>A0AAQ4DZF9_AMBAM</name>
<reference evidence="11" key="3">
    <citation type="submission" date="2024-02" db="EMBL/GenBank/DDBJ databases">
        <authorList>
            <person name="Mcdaniel E.A."/>
            <person name="Celebi F.M."/>
            <person name="Reiter T."/>
            <person name="Weiss E.C."/>
            <person name="Chou S."/>
        </authorList>
    </citation>
    <scope>NUCLEOTIDE SEQUENCE</scope>
    <source>
        <strain evidence="11">F_SG_1</strain>
        <tissue evidence="11">Salivary glands</tissue>
    </source>
</reference>
<feature type="transmembrane region" description="Helical" evidence="10">
    <location>
        <begin position="153"/>
        <end position="169"/>
    </location>
</feature>
<feature type="transmembrane region" description="Helical" evidence="10">
    <location>
        <begin position="75"/>
        <end position="92"/>
    </location>
</feature>
<gene>
    <name evidence="11" type="ORF">V5799_005370</name>
    <name evidence="12" type="ORF">V5799_010416</name>
</gene>
<comment type="subcellular location">
    <subcellularLocation>
        <location evidence="1">Membrane</location>
        <topology evidence="1">Multi-pass membrane protein</topology>
    </subcellularLocation>
</comment>
<comment type="caution">
    <text evidence="11">The sequence shown here is derived from an EMBL/GenBank/DDBJ whole genome shotgun (WGS) entry which is preliminary data.</text>
</comment>
<keyword evidence="4 10" id="KW-0812">Transmembrane</keyword>
<feature type="transmembrane region" description="Helical" evidence="10">
    <location>
        <begin position="33"/>
        <end position="54"/>
    </location>
</feature>
<comment type="catalytic activity">
    <reaction evidence="10">
        <text>a very-long-chain acyl-CoA + malonyl-CoA + H(+) = a very-long-chain 3-oxoacyl-CoA + CO2 + CoA</text>
        <dbReference type="Rhea" id="RHEA:32727"/>
        <dbReference type="ChEBI" id="CHEBI:15378"/>
        <dbReference type="ChEBI" id="CHEBI:16526"/>
        <dbReference type="ChEBI" id="CHEBI:57287"/>
        <dbReference type="ChEBI" id="CHEBI:57384"/>
        <dbReference type="ChEBI" id="CHEBI:90725"/>
        <dbReference type="ChEBI" id="CHEBI:90736"/>
        <dbReference type="EC" id="2.3.1.199"/>
    </reaction>
</comment>
<sequence length="291" mass="34315">MSGFEKISTSDYGEFSWLSRPLYPRSDPRTRDWFLLGNPFFITLLVGGYLYIVYRAGPRFMANRKPYDLRGVIKVYNLAMIVANVVFGYHFLKNSYLANYSLFCEGMTYSTKQNAINILWWGYFYFFVRVADFMDTFFFVLRKKYRQITLQHTLHHALVVSNGWLWYTLGGDGQSLFGLLFNISIHTIMYFYYFLAACGPEYRKYLWWKKYLTRAQIAQHLIIIMHGLIPLFYDCGYPRFFIYLGIPQGLLGLALFINFYVLAYKRRPRKGAVAGQETKEMTSDACMLKEE</sequence>
<keyword evidence="7 10" id="KW-0443">Lipid metabolism</keyword>
<keyword evidence="2 10" id="KW-0444">Lipid biosynthesis</keyword>
<keyword evidence="5 10" id="KW-0276">Fatty acid metabolism</keyword>
<evidence type="ECO:0000256" key="5">
    <source>
        <dbReference type="ARBA" id="ARBA00022832"/>
    </source>
</evidence>
<evidence type="ECO:0000256" key="9">
    <source>
        <dbReference type="ARBA" id="ARBA00023160"/>
    </source>
</evidence>
<dbReference type="GO" id="GO:0034626">
    <property type="term" value="P:fatty acid elongation, polyunsaturated fatty acid"/>
    <property type="evidence" value="ECO:0007669"/>
    <property type="project" value="TreeGrafter"/>
</dbReference>
<feature type="transmembrane region" description="Helical" evidence="10">
    <location>
        <begin position="217"/>
        <end position="234"/>
    </location>
</feature>
<feature type="transmembrane region" description="Helical" evidence="10">
    <location>
        <begin position="175"/>
        <end position="196"/>
    </location>
</feature>
<evidence type="ECO:0000256" key="10">
    <source>
        <dbReference type="RuleBase" id="RU361115"/>
    </source>
</evidence>
<dbReference type="GO" id="GO:0019367">
    <property type="term" value="P:fatty acid elongation, saturated fatty acid"/>
    <property type="evidence" value="ECO:0007669"/>
    <property type="project" value="TreeGrafter"/>
</dbReference>
<reference evidence="11 13" key="1">
    <citation type="journal article" date="2023" name="Arcadia Sci">
        <title>De novo assembly of a long-read Amblyomma americanum tick genome.</title>
        <authorList>
            <person name="Chou S."/>
            <person name="Poskanzer K.E."/>
            <person name="Rollins M."/>
            <person name="Thuy-Boun P.S."/>
        </authorList>
    </citation>
    <scope>NUCLEOTIDE SEQUENCE [LARGE SCALE GENOMIC DNA]</scope>
    <source>
        <strain evidence="11">F_SG_1</strain>
        <tissue evidence="11">Salivary glands</tissue>
    </source>
</reference>
<dbReference type="GO" id="GO:0042761">
    <property type="term" value="P:very long-chain fatty acid biosynthetic process"/>
    <property type="evidence" value="ECO:0007669"/>
    <property type="project" value="TreeGrafter"/>
</dbReference>
<dbReference type="PANTHER" id="PTHR11157:SF69">
    <property type="entry name" value="ELONGATION OF VERY LONG CHAIN FATTY ACIDS PROTEIN 7"/>
    <property type="match status" value="1"/>
</dbReference>
<organism evidence="11 13">
    <name type="scientific">Amblyomma americanum</name>
    <name type="common">Lone star tick</name>
    <dbReference type="NCBI Taxonomy" id="6943"/>
    <lineage>
        <taxon>Eukaryota</taxon>
        <taxon>Metazoa</taxon>
        <taxon>Ecdysozoa</taxon>
        <taxon>Arthropoda</taxon>
        <taxon>Chelicerata</taxon>
        <taxon>Arachnida</taxon>
        <taxon>Acari</taxon>
        <taxon>Parasitiformes</taxon>
        <taxon>Ixodida</taxon>
        <taxon>Ixodoidea</taxon>
        <taxon>Ixodidae</taxon>
        <taxon>Amblyomminae</taxon>
        <taxon>Amblyomma</taxon>
    </lineage>
</organism>
<evidence type="ECO:0000313" key="12">
    <source>
        <dbReference type="EMBL" id="KAK8775051.1"/>
    </source>
</evidence>
<dbReference type="GO" id="GO:0034625">
    <property type="term" value="P:fatty acid elongation, monounsaturated fatty acid"/>
    <property type="evidence" value="ECO:0007669"/>
    <property type="project" value="TreeGrafter"/>
</dbReference>
<dbReference type="EC" id="2.3.1.199" evidence="10"/>
<dbReference type="Pfam" id="PF01151">
    <property type="entry name" value="ELO"/>
    <property type="match status" value="1"/>
</dbReference>
<keyword evidence="9 10" id="KW-0275">Fatty acid biosynthesis</keyword>
<evidence type="ECO:0000256" key="7">
    <source>
        <dbReference type="ARBA" id="ARBA00023098"/>
    </source>
</evidence>
<feature type="transmembrane region" description="Helical" evidence="10">
    <location>
        <begin position="240"/>
        <end position="262"/>
    </location>
</feature>
<evidence type="ECO:0000256" key="3">
    <source>
        <dbReference type="ARBA" id="ARBA00022679"/>
    </source>
</evidence>
<keyword evidence="13" id="KW-1185">Reference proteome</keyword>
<dbReference type="EMBL" id="JARKHS020024887">
    <property type="protein sequence ID" value="KAK8767849.1"/>
    <property type="molecule type" value="Genomic_DNA"/>
</dbReference>
<comment type="similarity">
    <text evidence="10">Belongs to the ELO family.</text>
</comment>
<dbReference type="InterPro" id="IPR002076">
    <property type="entry name" value="ELO_fam"/>
</dbReference>
<dbReference type="GO" id="GO:0009922">
    <property type="term" value="F:fatty acid elongase activity"/>
    <property type="evidence" value="ECO:0007669"/>
    <property type="project" value="UniProtKB-EC"/>
</dbReference>